<dbReference type="Pfam" id="PF00198">
    <property type="entry name" value="2-oxoacid_dh"/>
    <property type="match status" value="1"/>
</dbReference>
<dbReference type="EMBL" id="JARRAG010000002">
    <property type="protein sequence ID" value="MDG3007722.1"/>
    <property type="molecule type" value="Genomic_DNA"/>
</dbReference>
<evidence type="ECO:0000256" key="4">
    <source>
        <dbReference type="RuleBase" id="RU003423"/>
    </source>
</evidence>
<dbReference type="InterPro" id="IPR045257">
    <property type="entry name" value="E2/Pdx1"/>
</dbReference>
<sequence length="347" mass="36400">MMDIPLKMPDLATTGATVKVLRWLVAAGTVIRRGDPILEVETDKAVMQVEAAAAGVLKAIVADEGAEVDAGETIAVLEGDDSAASQPSKDSPQVAEAAPPRPTRPAIPEAGGRRSFFARNREARSSGGLAAIALSVPQKVAARRLAESQATVPHFYLQTSADAGPMVARRKAAVGGLAWDAFFVRAAARAIRTFDRMRCRFEDDRLIPAPALAVGVAVDVDGDLFTLSIDEPGRRPLESISREIVDRVERIRAGDAEARIARPASLTISNLGGSGVESFAAIVNPPESAVLAVGKVMPAVTAIDGRVVVQERVNLTLSVDHRVASGKYAAGFLSAIVRELESIGGGD</sequence>
<gene>
    <name evidence="7" type="ORF">PZE19_28500</name>
</gene>
<dbReference type="InterPro" id="IPR001078">
    <property type="entry name" value="2-oxoacid_DH_actylTfrase"/>
</dbReference>
<evidence type="ECO:0000256" key="2">
    <source>
        <dbReference type="ARBA" id="ARBA00007317"/>
    </source>
</evidence>
<comment type="similarity">
    <text evidence="2 4">Belongs to the 2-oxoacid dehydrogenase family.</text>
</comment>
<dbReference type="Proteomes" id="UP001216907">
    <property type="component" value="Unassembled WGS sequence"/>
</dbReference>
<dbReference type="SUPFAM" id="SSF51230">
    <property type="entry name" value="Single hybrid motif"/>
    <property type="match status" value="1"/>
</dbReference>
<evidence type="ECO:0000313" key="7">
    <source>
        <dbReference type="EMBL" id="MDG3007722.1"/>
    </source>
</evidence>
<feature type="domain" description="Lipoyl-binding" evidence="6">
    <location>
        <begin position="3"/>
        <end position="78"/>
    </location>
</feature>
<comment type="caution">
    <text evidence="7">The sequence shown here is derived from an EMBL/GenBank/DDBJ whole genome shotgun (WGS) entry which is preliminary data.</text>
</comment>
<keyword evidence="8" id="KW-1185">Reference proteome</keyword>
<dbReference type="CDD" id="cd06849">
    <property type="entry name" value="lipoyl_domain"/>
    <property type="match status" value="1"/>
</dbReference>
<proteinExistence type="inferred from homology"/>
<dbReference type="Gene3D" id="3.30.559.10">
    <property type="entry name" value="Chloramphenicol acetyltransferase-like domain"/>
    <property type="match status" value="1"/>
</dbReference>
<dbReference type="InterPro" id="IPR011053">
    <property type="entry name" value="Single_hybrid_motif"/>
</dbReference>
<evidence type="ECO:0000313" key="8">
    <source>
        <dbReference type="Proteomes" id="UP001216907"/>
    </source>
</evidence>
<dbReference type="InterPro" id="IPR000089">
    <property type="entry name" value="Biotin_lipoyl"/>
</dbReference>
<evidence type="ECO:0000256" key="1">
    <source>
        <dbReference type="ARBA" id="ARBA00001938"/>
    </source>
</evidence>
<dbReference type="PANTHER" id="PTHR23151">
    <property type="entry name" value="DIHYDROLIPOAMIDE ACETYL/SUCCINYL-TRANSFERASE-RELATED"/>
    <property type="match status" value="1"/>
</dbReference>
<dbReference type="Gene3D" id="2.40.50.100">
    <property type="match status" value="1"/>
</dbReference>
<protein>
    <recommendedName>
        <fullName evidence="4">Dihydrolipoamide acetyltransferase component of pyruvate dehydrogenase complex</fullName>
        <ecNumber evidence="4">2.3.1.-</ecNumber>
    </recommendedName>
</protein>
<reference evidence="7 8" key="1">
    <citation type="submission" date="2023-03" db="EMBL/GenBank/DDBJ databases">
        <title>Paludisphaera mucosa sp. nov. a novel planctomycete from northern fen.</title>
        <authorList>
            <person name="Ivanova A."/>
        </authorList>
    </citation>
    <scope>NUCLEOTIDE SEQUENCE [LARGE SCALE GENOMIC DNA]</scope>
    <source>
        <strain evidence="7 8">Pla2</strain>
    </source>
</reference>
<dbReference type="InterPro" id="IPR003016">
    <property type="entry name" value="2-oxoA_DH_lipoyl-BS"/>
</dbReference>
<dbReference type="EC" id="2.3.1.-" evidence="4"/>
<dbReference type="Pfam" id="PF00364">
    <property type="entry name" value="Biotin_lipoyl"/>
    <property type="match status" value="1"/>
</dbReference>
<evidence type="ECO:0000256" key="3">
    <source>
        <dbReference type="ARBA" id="ARBA00022823"/>
    </source>
</evidence>
<evidence type="ECO:0000256" key="5">
    <source>
        <dbReference type="SAM" id="MobiDB-lite"/>
    </source>
</evidence>
<evidence type="ECO:0000259" key="6">
    <source>
        <dbReference type="PROSITE" id="PS50968"/>
    </source>
</evidence>
<accession>A0ABT6FJG4</accession>
<comment type="cofactor">
    <cofactor evidence="1 4">
        <name>(R)-lipoate</name>
        <dbReference type="ChEBI" id="CHEBI:83088"/>
    </cofactor>
</comment>
<feature type="region of interest" description="Disordered" evidence="5">
    <location>
        <begin position="80"/>
        <end position="113"/>
    </location>
</feature>
<dbReference type="RefSeq" id="WP_277863994.1">
    <property type="nucleotide sequence ID" value="NZ_JARRAG010000002.1"/>
</dbReference>
<dbReference type="PROSITE" id="PS00189">
    <property type="entry name" value="LIPOYL"/>
    <property type="match status" value="1"/>
</dbReference>
<dbReference type="SUPFAM" id="SSF52777">
    <property type="entry name" value="CoA-dependent acyltransferases"/>
    <property type="match status" value="1"/>
</dbReference>
<dbReference type="PANTHER" id="PTHR23151:SF90">
    <property type="entry name" value="DIHYDROLIPOYLLYSINE-RESIDUE ACETYLTRANSFERASE COMPONENT OF PYRUVATE DEHYDROGENASE COMPLEX, MITOCHONDRIAL-RELATED"/>
    <property type="match status" value="1"/>
</dbReference>
<keyword evidence="4" id="KW-0012">Acyltransferase</keyword>
<dbReference type="InterPro" id="IPR023213">
    <property type="entry name" value="CAT-like_dom_sf"/>
</dbReference>
<dbReference type="PROSITE" id="PS50968">
    <property type="entry name" value="BIOTINYL_LIPOYL"/>
    <property type="match status" value="1"/>
</dbReference>
<organism evidence="7 8">
    <name type="scientific">Paludisphaera mucosa</name>
    <dbReference type="NCBI Taxonomy" id="3030827"/>
    <lineage>
        <taxon>Bacteria</taxon>
        <taxon>Pseudomonadati</taxon>
        <taxon>Planctomycetota</taxon>
        <taxon>Planctomycetia</taxon>
        <taxon>Isosphaerales</taxon>
        <taxon>Isosphaeraceae</taxon>
        <taxon>Paludisphaera</taxon>
    </lineage>
</organism>
<name>A0ABT6FJG4_9BACT</name>
<keyword evidence="4" id="KW-0808">Transferase</keyword>
<keyword evidence="3 4" id="KW-0450">Lipoyl</keyword>